<keyword evidence="3 6" id="KW-0812">Transmembrane</keyword>
<evidence type="ECO:0000256" key="6">
    <source>
        <dbReference type="SAM" id="Phobius"/>
    </source>
</evidence>
<feature type="transmembrane region" description="Helical" evidence="6">
    <location>
        <begin position="607"/>
        <end position="625"/>
    </location>
</feature>
<dbReference type="InterPro" id="IPR000731">
    <property type="entry name" value="SSD"/>
</dbReference>
<dbReference type="PANTHER" id="PTHR33406:SF12">
    <property type="entry name" value="BLR2997 PROTEIN"/>
    <property type="match status" value="1"/>
</dbReference>
<protein>
    <recommendedName>
        <fullName evidence="7">SSD domain-containing protein</fullName>
    </recommendedName>
</protein>
<dbReference type="SUPFAM" id="SSF82866">
    <property type="entry name" value="Multidrug efflux transporter AcrB transmembrane domain"/>
    <property type="match status" value="2"/>
</dbReference>
<gene>
    <name evidence="8" type="ORF">SAMN02745165_02698</name>
</gene>
<feature type="transmembrane region" description="Helical" evidence="6">
    <location>
        <begin position="408"/>
        <end position="424"/>
    </location>
</feature>
<dbReference type="GO" id="GO:0005886">
    <property type="term" value="C:plasma membrane"/>
    <property type="evidence" value="ECO:0007669"/>
    <property type="project" value="UniProtKB-SubCell"/>
</dbReference>
<feature type="transmembrane region" description="Helical" evidence="6">
    <location>
        <begin position="732"/>
        <end position="756"/>
    </location>
</feature>
<evidence type="ECO:0000256" key="3">
    <source>
        <dbReference type="ARBA" id="ARBA00022692"/>
    </source>
</evidence>
<dbReference type="PRINTS" id="PR00702">
    <property type="entry name" value="ACRIFLAVINRP"/>
</dbReference>
<evidence type="ECO:0000256" key="4">
    <source>
        <dbReference type="ARBA" id="ARBA00022989"/>
    </source>
</evidence>
<feature type="domain" description="SSD" evidence="7">
    <location>
        <begin position="600"/>
        <end position="757"/>
    </location>
</feature>
<feature type="transmembrane region" description="Helical" evidence="6">
    <location>
        <begin position="318"/>
        <end position="337"/>
    </location>
</feature>
<evidence type="ECO:0000256" key="5">
    <source>
        <dbReference type="ARBA" id="ARBA00023136"/>
    </source>
</evidence>
<dbReference type="AlphaFoldDB" id="A0A1M6KFF4"/>
<proteinExistence type="predicted"/>
<dbReference type="InterPro" id="IPR050545">
    <property type="entry name" value="Mycobact_MmpL"/>
</dbReference>
<evidence type="ECO:0000256" key="2">
    <source>
        <dbReference type="ARBA" id="ARBA00022475"/>
    </source>
</evidence>
<dbReference type="Pfam" id="PF03176">
    <property type="entry name" value="MMPL"/>
    <property type="match status" value="2"/>
</dbReference>
<feature type="transmembrane region" description="Helical" evidence="6">
    <location>
        <begin position="277"/>
        <end position="298"/>
    </location>
</feature>
<organism evidence="8 9">
    <name type="scientific">Malonomonas rubra DSM 5091</name>
    <dbReference type="NCBI Taxonomy" id="1122189"/>
    <lineage>
        <taxon>Bacteria</taxon>
        <taxon>Pseudomonadati</taxon>
        <taxon>Thermodesulfobacteriota</taxon>
        <taxon>Desulfuromonadia</taxon>
        <taxon>Desulfuromonadales</taxon>
        <taxon>Geopsychrobacteraceae</taxon>
        <taxon>Malonomonas</taxon>
    </lineage>
</organism>
<dbReference type="RefSeq" id="WP_072909260.1">
    <property type="nucleotide sequence ID" value="NZ_FQZT01000010.1"/>
</dbReference>
<dbReference type="Proteomes" id="UP000184171">
    <property type="component" value="Unassembled WGS sequence"/>
</dbReference>
<keyword evidence="4 6" id="KW-1133">Transmembrane helix</keyword>
<feature type="transmembrane region" description="Helical" evidence="6">
    <location>
        <begin position="632"/>
        <end position="653"/>
    </location>
</feature>
<evidence type="ECO:0000259" key="7">
    <source>
        <dbReference type="PROSITE" id="PS50156"/>
    </source>
</evidence>
<evidence type="ECO:0000313" key="9">
    <source>
        <dbReference type="Proteomes" id="UP000184171"/>
    </source>
</evidence>
<dbReference type="STRING" id="1122189.SAMN02745165_02698"/>
<keyword evidence="9" id="KW-1185">Reference proteome</keyword>
<keyword evidence="5 6" id="KW-0472">Membrane</keyword>
<feature type="transmembrane region" description="Helical" evidence="6">
    <location>
        <begin position="12"/>
        <end position="36"/>
    </location>
</feature>
<dbReference type="PANTHER" id="PTHR33406">
    <property type="entry name" value="MEMBRANE PROTEIN MJ1562-RELATED"/>
    <property type="match status" value="1"/>
</dbReference>
<dbReference type="GO" id="GO:0022857">
    <property type="term" value="F:transmembrane transporter activity"/>
    <property type="evidence" value="ECO:0007669"/>
    <property type="project" value="InterPro"/>
</dbReference>
<dbReference type="InterPro" id="IPR004869">
    <property type="entry name" value="MMPL_dom"/>
</dbReference>
<reference evidence="8 9" key="1">
    <citation type="submission" date="2016-11" db="EMBL/GenBank/DDBJ databases">
        <authorList>
            <person name="Jaros S."/>
            <person name="Januszkiewicz K."/>
            <person name="Wedrychowicz H."/>
        </authorList>
    </citation>
    <scope>NUCLEOTIDE SEQUENCE [LARGE SCALE GENOMIC DNA]</scope>
    <source>
        <strain evidence="8 9">DSM 5091</strain>
    </source>
</reference>
<feature type="transmembrane region" description="Helical" evidence="6">
    <location>
        <begin position="707"/>
        <end position="726"/>
    </location>
</feature>
<feature type="domain" description="SSD" evidence="7">
    <location>
        <begin position="247"/>
        <end position="372"/>
    </location>
</feature>
<evidence type="ECO:0000256" key="1">
    <source>
        <dbReference type="ARBA" id="ARBA00004651"/>
    </source>
</evidence>
<name>A0A1M6KFF4_MALRU</name>
<feature type="transmembrane region" description="Helical" evidence="6">
    <location>
        <begin position="659"/>
        <end position="680"/>
    </location>
</feature>
<dbReference type="InterPro" id="IPR001036">
    <property type="entry name" value="Acrflvin-R"/>
</dbReference>
<feature type="transmembrane region" description="Helical" evidence="6">
    <location>
        <begin position="221"/>
        <end position="240"/>
    </location>
</feature>
<dbReference type="OrthoDB" id="9794724at2"/>
<dbReference type="Gene3D" id="1.20.1640.10">
    <property type="entry name" value="Multidrug efflux transporter AcrB transmembrane domain"/>
    <property type="match status" value="2"/>
</dbReference>
<comment type="subcellular location">
    <subcellularLocation>
        <location evidence="1">Cell membrane</location>
        <topology evidence="1">Multi-pass membrane protein</topology>
    </subcellularLocation>
</comment>
<dbReference type="PROSITE" id="PS50156">
    <property type="entry name" value="SSD"/>
    <property type="match status" value="2"/>
</dbReference>
<dbReference type="EMBL" id="FQZT01000010">
    <property type="protein sequence ID" value="SHJ57676.1"/>
    <property type="molecule type" value="Genomic_DNA"/>
</dbReference>
<keyword evidence="2" id="KW-1003">Cell membrane</keyword>
<sequence>MIQKLVERNCQAIFKYPAVYLSILLILTGIASYYYATLPTETSVESLIIENDEDLVFYEKFKEQFGEDEFLVVGIPADDVFDQEILKFISAQTEKLETLDEVKEVVSLSNVDDFIGSDSDFIVQPLLESIPKTRQEKEHLRKRALANSLIGENLLNTSSSATLIFIRPDSRPDDPQYDERLVSKVEQIFEFSTPPWPGYEHHIAGWLATDVNLSRSMTRDMMVFMPLTYLLLVVLISLALKNRWAVILAITNVSICLIWTLALLNMIGGAMSPITSILPPLMMALAVSDSIHIFVEFLKQDRQKNTIYDAIRTTVKNLAMPCFLTSFTTAIGFISLAVSDVPPIRNFGIAAAGGMMAEFALSMTIIPLGLYFLRNKSALQQPSVTDTSFFHNRLSRFAQALPNYRRQLLWGSAALIVISLYLTTQIKVETNLLEYFKHSSPVRQASDFIDQQLGGVETFEISLNAEREDFFLLPENLQLVEKIENYLEKQGIVTDVMSINDLFREMNKAFHNENQNWYKLPDSREMAAQYLLLYDGDDLDYLLDNARQWTRISARITEHNSSKVAVYIDELAGFLQDATEEKKIEAQVTGKTLIANKLIDFIVNSQVQSLSLAFLLIFLLMLRIFKSWKLGIISSIPNMLPILLNFAVMGLFGVPLNSATAIIAAVAIGIAVDDTIHFICQYQQNRQKGKMAANAVQNAIVTKGTPIIMTSLIMTGGFGILLFGSFVPTIQFGILSALIMLFAVISDLLVLPALLLKFDAN</sequence>
<accession>A0A1M6KFF4</accession>
<evidence type="ECO:0000313" key="8">
    <source>
        <dbReference type="EMBL" id="SHJ57676.1"/>
    </source>
</evidence>
<feature type="transmembrane region" description="Helical" evidence="6">
    <location>
        <begin position="247"/>
        <end position="271"/>
    </location>
</feature>
<feature type="transmembrane region" description="Helical" evidence="6">
    <location>
        <begin position="349"/>
        <end position="373"/>
    </location>
</feature>